<evidence type="ECO:0000313" key="3">
    <source>
        <dbReference type="EMBL" id="SFJ15574.1"/>
    </source>
</evidence>
<dbReference type="Gene3D" id="1.10.1790.10">
    <property type="entry name" value="PRD domain"/>
    <property type="match status" value="2"/>
</dbReference>
<dbReference type="Pfam" id="PF00874">
    <property type="entry name" value="PRD"/>
    <property type="match status" value="2"/>
</dbReference>
<accession>A0A1I3P210</accession>
<dbReference type="Proteomes" id="UP000199545">
    <property type="component" value="Unassembled WGS sequence"/>
</dbReference>
<dbReference type="PANTHER" id="PTHR30185">
    <property type="entry name" value="CRYPTIC BETA-GLUCOSIDE BGL OPERON ANTITERMINATOR"/>
    <property type="match status" value="1"/>
</dbReference>
<dbReference type="InterPro" id="IPR004341">
    <property type="entry name" value="CAT_RNA-bd_dom"/>
</dbReference>
<organism evidence="3 4">
    <name type="scientific">Thermoflavimicrobium dichotomicum</name>
    <dbReference type="NCBI Taxonomy" id="46223"/>
    <lineage>
        <taxon>Bacteria</taxon>
        <taxon>Bacillati</taxon>
        <taxon>Bacillota</taxon>
        <taxon>Bacilli</taxon>
        <taxon>Bacillales</taxon>
        <taxon>Thermoactinomycetaceae</taxon>
        <taxon>Thermoflavimicrobium</taxon>
    </lineage>
</organism>
<dbReference type="InterPro" id="IPR036650">
    <property type="entry name" value="CAT_RNA-bd_dom_sf"/>
</dbReference>
<evidence type="ECO:0000256" key="1">
    <source>
        <dbReference type="ARBA" id="ARBA00022737"/>
    </source>
</evidence>
<name>A0A1I3P210_9BACL</name>
<reference evidence="3 4" key="1">
    <citation type="submission" date="2016-10" db="EMBL/GenBank/DDBJ databases">
        <authorList>
            <person name="de Groot N.N."/>
        </authorList>
    </citation>
    <scope>NUCLEOTIDE SEQUENCE [LARGE SCALE GENOMIC DNA]</scope>
    <source>
        <strain evidence="3 4">DSM 44778</strain>
    </source>
</reference>
<dbReference type="InterPro" id="IPR011608">
    <property type="entry name" value="PRD"/>
</dbReference>
<proteinExistence type="predicted"/>
<protein>
    <submittedName>
        <fullName evidence="3">Transcriptional antiterminator</fullName>
    </submittedName>
</protein>
<gene>
    <name evidence="3" type="ORF">SAMN05421852_10561</name>
</gene>
<dbReference type="EMBL" id="FORR01000005">
    <property type="protein sequence ID" value="SFJ15574.1"/>
    <property type="molecule type" value="Genomic_DNA"/>
</dbReference>
<dbReference type="Gene3D" id="2.30.24.10">
    <property type="entry name" value="CAT RNA-binding domain"/>
    <property type="match status" value="1"/>
</dbReference>
<dbReference type="SMART" id="SM01061">
    <property type="entry name" value="CAT_RBD"/>
    <property type="match status" value="1"/>
</dbReference>
<dbReference type="AlphaFoldDB" id="A0A1I3P210"/>
<dbReference type="PROSITE" id="PS51372">
    <property type="entry name" value="PRD_2"/>
    <property type="match status" value="2"/>
</dbReference>
<evidence type="ECO:0000313" key="4">
    <source>
        <dbReference type="Proteomes" id="UP000199545"/>
    </source>
</evidence>
<dbReference type="STRING" id="46223.SAMN05421852_10561"/>
<dbReference type="SUPFAM" id="SSF50151">
    <property type="entry name" value="SacY-like RNA-binding domain"/>
    <property type="match status" value="1"/>
</dbReference>
<dbReference type="GO" id="GO:0006355">
    <property type="term" value="P:regulation of DNA-templated transcription"/>
    <property type="evidence" value="ECO:0007669"/>
    <property type="project" value="InterPro"/>
</dbReference>
<dbReference type="PANTHER" id="PTHR30185:SF16">
    <property type="entry name" value="PROTEIN GLCT"/>
    <property type="match status" value="1"/>
</dbReference>
<keyword evidence="1" id="KW-0677">Repeat</keyword>
<sequence>MIVRVLNHNVVWVKEPAGSEIVLLGKGIGFRQKAGNTISLSDPRIEKKFRLEDETHAKKYRNLMNHIDQAVIGISEEIIALISQELKAEINEHIHVALPEHIQFAMDRLRNGLEITNPFLFLIKVLYSKEFSLAKKAAELISRAFDIVIPESEMGFLALHIHSAISNYPVSKTVQLTSVIYEIVDKIEKEMAVEIQKGSMEYIRLIMHLRFVLERIRQQKTIQHPFLDHIKTDLHHEFRIAKGIGELISERLNVSVIEDELGYIAMHLYRLNELKGGHVERSEQDVEKMVEE</sequence>
<dbReference type="InterPro" id="IPR050661">
    <property type="entry name" value="BglG_antiterminators"/>
</dbReference>
<feature type="domain" description="PRD" evidence="2">
    <location>
        <begin position="66"/>
        <end position="171"/>
    </location>
</feature>
<evidence type="ECO:0000259" key="2">
    <source>
        <dbReference type="PROSITE" id="PS51372"/>
    </source>
</evidence>
<dbReference type="InterPro" id="IPR036634">
    <property type="entry name" value="PRD_sf"/>
</dbReference>
<dbReference type="GO" id="GO:0003723">
    <property type="term" value="F:RNA binding"/>
    <property type="evidence" value="ECO:0007669"/>
    <property type="project" value="InterPro"/>
</dbReference>
<dbReference type="Pfam" id="PF03123">
    <property type="entry name" value="CAT_RBD"/>
    <property type="match status" value="1"/>
</dbReference>
<feature type="domain" description="PRD" evidence="2">
    <location>
        <begin position="173"/>
        <end position="278"/>
    </location>
</feature>
<dbReference type="SUPFAM" id="SSF63520">
    <property type="entry name" value="PTS-regulatory domain, PRD"/>
    <property type="match status" value="2"/>
</dbReference>
<keyword evidence="4" id="KW-1185">Reference proteome</keyword>